<evidence type="ECO:0000313" key="6">
    <source>
        <dbReference type="Proteomes" id="UP001216139"/>
    </source>
</evidence>
<dbReference type="SUPFAM" id="SSF55469">
    <property type="entry name" value="FMN-dependent nitroreductase-like"/>
    <property type="match status" value="1"/>
</dbReference>
<accession>A0ABY7T702</accession>
<evidence type="ECO:0000256" key="1">
    <source>
        <dbReference type="ARBA" id="ARBA00007118"/>
    </source>
</evidence>
<dbReference type="InterPro" id="IPR000415">
    <property type="entry name" value="Nitroreductase-like"/>
</dbReference>
<dbReference type="InterPro" id="IPR029479">
    <property type="entry name" value="Nitroreductase"/>
</dbReference>
<dbReference type="RefSeq" id="WP_273630534.1">
    <property type="nucleotide sequence ID" value="NZ_CP117167.1"/>
</dbReference>
<dbReference type="PANTHER" id="PTHR43673:SF10">
    <property type="entry name" value="NADH DEHYDROGENASE_NAD(P)H NITROREDUCTASE XCC3605-RELATED"/>
    <property type="match status" value="1"/>
</dbReference>
<evidence type="ECO:0000256" key="2">
    <source>
        <dbReference type="ARBA" id="ARBA00022857"/>
    </source>
</evidence>
<name>A0ABY7T702_9SPHI</name>
<evidence type="ECO:0000313" key="5">
    <source>
        <dbReference type="EMBL" id="WCT12275.1"/>
    </source>
</evidence>
<gene>
    <name evidence="5" type="ORF">PQO05_26485</name>
</gene>
<dbReference type="PANTHER" id="PTHR43673">
    <property type="entry name" value="NAD(P)H NITROREDUCTASE YDGI-RELATED"/>
    <property type="match status" value="1"/>
</dbReference>
<dbReference type="EMBL" id="CP117167">
    <property type="protein sequence ID" value="WCT12275.1"/>
    <property type="molecule type" value="Genomic_DNA"/>
</dbReference>
<protein>
    <submittedName>
        <fullName evidence="5">Nitroreductase family protein</fullName>
    </submittedName>
</protein>
<keyword evidence="6" id="KW-1185">Reference proteome</keyword>
<reference evidence="5 6" key="1">
    <citation type="submission" date="2023-02" db="EMBL/GenBank/DDBJ databases">
        <title>Genome sequence of Mucilaginibacter jinjuensis strain KACC 16571.</title>
        <authorList>
            <person name="Kim S."/>
            <person name="Heo J."/>
            <person name="Kwon S.-W."/>
        </authorList>
    </citation>
    <scope>NUCLEOTIDE SEQUENCE [LARGE SCALE GENOMIC DNA]</scope>
    <source>
        <strain evidence="5 6">KACC 16571</strain>
    </source>
</reference>
<dbReference type="CDD" id="cd02149">
    <property type="entry name" value="NfsB-like"/>
    <property type="match status" value="1"/>
</dbReference>
<comment type="similarity">
    <text evidence="1">Belongs to the nitroreductase family.</text>
</comment>
<evidence type="ECO:0000259" key="4">
    <source>
        <dbReference type="Pfam" id="PF00881"/>
    </source>
</evidence>
<dbReference type="InterPro" id="IPR033878">
    <property type="entry name" value="NfsB-like"/>
</dbReference>
<feature type="domain" description="Nitroreductase" evidence="4">
    <location>
        <begin position="8"/>
        <end position="185"/>
    </location>
</feature>
<keyword evidence="3" id="KW-0560">Oxidoreductase</keyword>
<dbReference type="Proteomes" id="UP001216139">
    <property type="component" value="Chromosome"/>
</dbReference>
<evidence type="ECO:0000256" key="3">
    <source>
        <dbReference type="ARBA" id="ARBA00023002"/>
    </source>
</evidence>
<proteinExistence type="inferred from homology"/>
<keyword evidence="2" id="KW-0521">NADP</keyword>
<organism evidence="5 6">
    <name type="scientific">Mucilaginibacter jinjuensis</name>
    <dbReference type="NCBI Taxonomy" id="1176721"/>
    <lineage>
        <taxon>Bacteria</taxon>
        <taxon>Pseudomonadati</taxon>
        <taxon>Bacteroidota</taxon>
        <taxon>Sphingobacteriia</taxon>
        <taxon>Sphingobacteriales</taxon>
        <taxon>Sphingobacteriaceae</taxon>
        <taxon>Mucilaginibacter</taxon>
    </lineage>
</organism>
<dbReference type="Gene3D" id="3.40.109.10">
    <property type="entry name" value="NADH Oxidase"/>
    <property type="match status" value="1"/>
</dbReference>
<sequence length="209" mass="22975">MSLIEKLSWRYATKKFDANKKIAADTLEQLLATVRLAPSSLGLHHYKVIVVENPEVREKLKAAAYGQSQITDASQLIVFAAETNLDEAYVKKYVDEIVRVRQISHESLEGYKGMMLGSVNGQTTEQKTAWAHKQAYIGLGVLVSAAADLDIDICPMEGFSAPQFDEILGLTEKGLTASVIATIGYRSADDVTATFAKVRKPAEELFIHV</sequence>
<dbReference type="Pfam" id="PF00881">
    <property type="entry name" value="Nitroreductase"/>
    <property type="match status" value="1"/>
</dbReference>